<comment type="caution">
    <text evidence="1">The sequence shown here is derived from an EMBL/GenBank/DDBJ whole genome shotgun (WGS) entry which is preliminary data.</text>
</comment>
<dbReference type="AlphaFoldDB" id="A0AAW0RF99"/>
<evidence type="ECO:0000313" key="2">
    <source>
        <dbReference type="Proteomes" id="UP001397290"/>
    </source>
</evidence>
<accession>A0AAW0RF99</accession>
<dbReference type="Proteomes" id="UP001397290">
    <property type="component" value="Unassembled WGS sequence"/>
</dbReference>
<protein>
    <recommendedName>
        <fullName evidence="3">Polyketide synthase</fullName>
    </recommendedName>
</protein>
<feature type="non-terminal residue" evidence="1">
    <location>
        <position position="109"/>
    </location>
</feature>
<gene>
    <name evidence="1" type="ORF">G3M48_002740</name>
</gene>
<dbReference type="EMBL" id="JAAHCF010001951">
    <property type="protein sequence ID" value="KAK8140683.1"/>
    <property type="molecule type" value="Genomic_DNA"/>
</dbReference>
<keyword evidence="2" id="KW-1185">Reference proteome</keyword>
<reference evidence="1 2" key="1">
    <citation type="submission" date="2020-02" db="EMBL/GenBank/DDBJ databases">
        <title>Comparative genomics of the hypocrealean fungal genus Beauvera.</title>
        <authorList>
            <person name="Showalter D.N."/>
            <person name="Bushley K.E."/>
            <person name="Rehner S.A."/>
        </authorList>
    </citation>
    <scope>NUCLEOTIDE SEQUENCE [LARGE SCALE GENOMIC DNA]</scope>
    <source>
        <strain evidence="1 2">ARSEF4384</strain>
    </source>
</reference>
<name>A0AAW0RF99_9HYPO</name>
<sequence>GINAYGTVNVVKLSYVKALKSCFTKAYRFRSLAVHFRPKYRQLLGVSVWVTMALRLNLRGRVDDAVSARRYCALIVGIGHPWARWGRHAEVAQYCSSASFTQGTFWVDV</sequence>
<organism evidence="1 2">
    <name type="scientific">Beauveria asiatica</name>
    <dbReference type="NCBI Taxonomy" id="1069075"/>
    <lineage>
        <taxon>Eukaryota</taxon>
        <taxon>Fungi</taxon>
        <taxon>Dikarya</taxon>
        <taxon>Ascomycota</taxon>
        <taxon>Pezizomycotina</taxon>
        <taxon>Sordariomycetes</taxon>
        <taxon>Hypocreomycetidae</taxon>
        <taxon>Hypocreales</taxon>
        <taxon>Cordycipitaceae</taxon>
        <taxon>Beauveria</taxon>
    </lineage>
</organism>
<proteinExistence type="predicted"/>
<evidence type="ECO:0000313" key="1">
    <source>
        <dbReference type="EMBL" id="KAK8140683.1"/>
    </source>
</evidence>
<evidence type="ECO:0008006" key="3">
    <source>
        <dbReference type="Google" id="ProtNLM"/>
    </source>
</evidence>
<feature type="non-terminal residue" evidence="1">
    <location>
        <position position="1"/>
    </location>
</feature>